<dbReference type="EMBL" id="CM026427">
    <property type="protein sequence ID" value="KAG0568942.1"/>
    <property type="molecule type" value="Genomic_DNA"/>
</dbReference>
<protein>
    <submittedName>
        <fullName evidence="1">Uncharacterized protein</fullName>
    </submittedName>
</protein>
<comment type="caution">
    <text evidence="1">The sequence shown here is derived from an EMBL/GenBank/DDBJ whole genome shotgun (WGS) entry which is preliminary data.</text>
</comment>
<evidence type="ECO:0000313" key="2">
    <source>
        <dbReference type="Proteomes" id="UP000822688"/>
    </source>
</evidence>
<dbReference type="AlphaFoldDB" id="A0A8T0HI04"/>
<dbReference type="Proteomes" id="UP000822688">
    <property type="component" value="Chromosome 6"/>
</dbReference>
<name>A0A8T0HI04_CERPU</name>
<keyword evidence="2" id="KW-1185">Reference proteome</keyword>
<gene>
    <name evidence="1" type="ORF">KC19_6G053600</name>
</gene>
<evidence type="ECO:0000313" key="1">
    <source>
        <dbReference type="EMBL" id="KAG0568942.1"/>
    </source>
</evidence>
<reference evidence="1 2" key="1">
    <citation type="submission" date="2020-06" db="EMBL/GenBank/DDBJ databases">
        <title>WGS assembly of Ceratodon purpureus strain R40.</title>
        <authorList>
            <person name="Carey S.B."/>
            <person name="Jenkins J."/>
            <person name="Shu S."/>
            <person name="Lovell J.T."/>
            <person name="Sreedasyam A."/>
            <person name="Maumus F."/>
            <person name="Tiley G.P."/>
            <person name="Fernandez-Pozo N."/>
            <person name="Barry K."/>
            <person name="Chen C."/>
            <person name="Wang M."/>
            <person name="Lipzen A."/>
            <person name="Daum C."/>
            <person name="Saski C.A."/>
            <person name="Payton A.C."/>
            <person name="Mcbreen J.C."/>
            <person name="Conrad R.E."/>
            <person name="Kollar L.M."/>
            <person name="Olsson S."/>
            <person name="Huttunen S."/>
            <person name="Landis J.B."/>
            <person name="Wickett N.J."/>
            <person name="Johnson M.G."/>
            <person name="Rensing S.A."/>
            <person name="Grimwood J."/>
            <person name="Schmutz J."/>
            <person name="Mcdaniel S.F."/>
        </authorList>
    </citation>
    <scope>NUCLEOTIDE SEQUENCE [LARGE SCALE GENOMIC DNA]</scope>
    <source>
        <strain evidence="1 2">R40</strain>
    </source>
</reference>
<proteinExistence type="predicted"/>
<sequence length="101" mass="10654">MLFLQVGSGFSRCQVGGQVQSCGCGGGGVECCCEAGCEVDVRMPWSLNLFLFFWFRGQCLRRVGSPIRVVLAGACSGVLRCQGEDVADGYGGWTGAFVASE</sequence>
<accession>A0A8T0HI04</accession>
<organism evidence="1 2">
    <name type="scientific">Ceratodon purpureus</name>
    <name type="common">Fire moss</name>
    <name type="synonym">Dicranum purpureum</name>
    <dbReference type="NCBI Taxonomy" id="3225"/>
    <lineage>
        <taxon>Eukaryota</taxon>
        <taxon>Viridiplantae</taxon>
        <taxon>Streptophyta</taxon>
        <taxon>Embryophyta</taxon>
        <taxon>Bryophyta</taxon>
        <taxon>Bryophytina</taxon>
        <taxon>Bryopsida</taxon>
        <taxon>Dicranidae</taxon>
        <taxon>Pseudoditrichales</taxon>
        <taxon>Ditrichaceae</taxon>
        <taxon>Ceratodon</taxon>
    </lineage>
</organism>